<protein>
    <submittedName>
        <fullName evidence="2">Uncharacterized protein</fullName>
    </submittedName>
</protein>
<organism evidence="2 3">
    <name type="scientific">Cytobacillus firmus</name>
    <name type="common">Bacillus firmus</name>
    <dbReference type="NCBI Taxonomy" id="1399"/>
    <lineage>
        <taxon>Bacteria</taxon>
        <taxon>Bacillati</taxon>
        <taxon>Bacillota</taxon>
        <taxon>Bacilli</taxon>
        <taxon>Bacillales</taxon>
        <taxon>Bacillaceae</taxon>
        <taxon>Cytobacillus</taxon>
    </lineage>
</organism>
<accession>A0A366JQV2</accession>
<dbReference type="AlphaFoldDB" id="A0A366JQV2"/>
<name>A0A366JQV2_CYTFI</name>
<sequence length="57" mass="6519">MWWLVIFIAGIIIFALFIDWKRKKNNNNPHIPTNPNAKPGESSNFLMGENKDSGGFQ</sequence>
<feature type="compositionally biased region" description="Low complexity" evidence="1">
    <location>
        <begin position="27"/>
        <end position="36"/>
    </location>
</feature>
<evidence type="ECO:0000313" key="3">
    <source>
        <dbReference type="Proteomes" id="UP000252731"/>
    </source>
</evidence>
<keyword evidence="3" id="KW-1185">Reference proteome</keyword>
<gene>
    <name evidence="2" type="ORF">DFO70_11083</name>
</gene>
<dbReference type="RefSeq" id="WP_166672535.1">
    <property type="nucleotide sequence ID" value="NZ_QNSF01000010.1"/>
</dbReference>
<reference evidence="2 3" key="1">
    <citation type="submission" date="2018-06" db="EMBL/GenBank/DDBJ databases">
        <title>Freshwater and sediment microbial communities from various areas in North America, analyzing microbe dynamics in response to fracking.</title>
        <authorList>
            <person name="Lamendella R."/>
        </authorList>
    </citation>
    <scope>NUCLEOTIDE SEQUENCE [LARGE SCALE GENOMIC DNA]</scope>
    <source>
        <strain evidence="2 3">14_TX</strain>
    </source>
</reference>
<dbReference type="Proteomes" id="UP000252731">
    <property type="component" value="Unassembled WGS sequence"/>
</dbReference>
<evidence type="ECO:0000256" key="1">
    <source>
        <dbReference type="SAM" id="MobiDB-lite"/>
    </source>
</evidence>
<comment type="caution">
    <text evidence="2">The sequence shown here is derived from an EMBL/GenBank/DDBJ whole genome shotgun (WGS) entry which is preliminary data.</text>
</comment>
<proteinExistence type="predicted"/>
<feature type="region of interest" description="Disordered" evidence="1">
    <location>
        <begin position="27"/>
        <end position="57"/>
    </location>
</feature>
<dbReference type="EMBL" id="QNSF01000010">
    <property type="protein sequence ID" value="RBP89977.1"/>
    <property type="molecule type" value="Genomic_DNA"/>
</dbReference>
<evidence type="ECO:0000313" key="2">
    <source>
        <dbReference type="EMBL" id="RBP89977.1"/>
    </source>
</evidence>